<organism evidence="2 3">
    <name type="scientific">Deinococcus aerolatus</name>
    <dbReference type="NCBI Taxonomy" id="522487"/>
    <lineage>
        <taxon>Bacteria</taxon>
        <taxon>Thermotogati</taxon>
        <taxon>Deinococcota</taxon>
        <taxon>Deinococci</taxon>
        <taxon>Deinococcales</taxon>
        <taxon>Deinococcaceae</taxon>
        <taxon>Deinococcus</taxon>
    </lineage>
</organism>
<evidence type="ECO:0000313" key="3">
    <source>
        <dbReference type="Proteomes" id="UP000639973"/>
    </source>
</evidence>
<dbReference type="EMBL" id="BMOL01000001">
    <property type="protein sequence ID" value="GGL69826.1"/>
    <property type="molecule type" value="Genomic_DNA"/>
</dbReference>
<evidence type="ECO:0000256" key="1">
    <source>
        <dbReference type="SAM" id="MobiDB-lite"/>
    </source>
</evidence>
<evidence type="ECO:0000313" key="2">
    <source>
        <dbReference type="EMBL" id="GGL69826.1"/>
    </source>
</evidence>
<reference evidence="3" key="1">
    <citation type="journal article" date="2019" name="Int. J. Syst. Evol. Microbiol.">
        <title>The Global Catalogue of Microorganisms (GCM) 10K type strain sequencing project: providing services to taxonomists for standard genome sequencing and annotation.</title>
        <authorList>
            <consortium name="The Broad Institute Genomics Platform"/>
            <consortium name="The Broad Institute Genome Sequencing Center for Infectious Disease"/>
            <person name="Wu L."/>
            <person name="Ma J."/>
        </authorList>
    </citation>
    <scope>NUCLEOTIDE SEQUENCE [LARGE SCALE GENOMIC DNA]</scope>
    <source>
        <strain evidence="3">JCM 15442</strain>
    </source>
</reference>
<feature type="compositionally biased region" description="Basic and acidic residues" evidence="1">
    <location>
        <begin position="61"/>
        <end position="73"/>
    </location>
</feature>
<gene>
    <name evidence="2" type="ORF">GCM10010840_04830</name>
</gene>
<accession>A0ABQ2G117</accession>
<feature type="compositionally biased region" description="Basic residues" evidence="1">
    <location>
        <begin position="17"/>
        <end position="28"/>
    </location>
</feature>
<dbReference type="Proteomes" id="UP000639973">
    <property type="component" value="Unassembled WGS sequence"/>
</dbReference>
<sequence length="101" mass="10743">MNCSRLETGGEAIPKYARPRTSRLGREERRRHRLLAAAQAFRVSIATCRASGVCGVPPTARDRVADRNGETSGKRRRPAKLAALTNRAAGGLRAAGVSSGS</sequence>
<proteinExistence type="predicted"/>
<comment type="caution">
    <text evidence="2">The sequence shown here is derived from an EMBL/GenBank/DDBJ whole genome shotgun (WGS) entry which is preliminary data.</text>
</comment>
<feature type="region of interest" description="Disordered" evidence="1">
    <location>
        <begin position="1"/>
        <end position="28"/>
    </location>
</feature>
<name>A0ABQ2G117_9DEIO</name>
<feature type="region of interest" description="Disordered" evidence="1">
    <location>
        <begin position="61"/>
        <end position="80"/>
    </location>
</feature>
<protein>
    <submittedName>
        <fullName evidence="2">Uncharacterized protein</fullName>
    </submittedName>
</protein>
<keyword evidence="3" id="KW-1185">Reference proteome</keyword>